<keyword evidence="7" id="KW-1185">Reference proteome</keyword>
<organism evidence="6 7">
    <name type="scientific">Pseudonocardia halophobica</name>
    <dbReference type="NCBI Taxonomy" id="29401"/>
    <lineage>
        <taxon>Bacteria</taxon>
        <taxon>Bacillati</taxon>
        <taxon>Actinomycetota</taxon>
        <taxon>Actinomycetes</taxon>
        <taxon>Pseudonocardiales</taxon>
        <taxon>Pseudonocardiaceae</taxon>
        <taxon>Pseudonocardia</taxon>
    </lineage>
</organism>
<dbReference type="Pfam" id="PF09339">
    <property type="entry name" value="HTH_IclR"/>
    <property type="match status" value="1"/>
</dbReference>
<dbReference type="InterPro" id="IPR050707">
    <property type="entry name" value="HTH_MetabolicPath_Reg"/>
</dbReference>
<dbReference type="Gene3D" id="3.30.450.40">
    <property type="match status" value="1"/>
</dbReference>
<sequence>MKNRPVYGIQSVDHALRLAALLAQEGPLRLSEAAERLGVARSTAHRLLAMLVYRDFAEQREDRRYVAGPVLRRVEAPEPVTELRRIALPHLQALTEAIDETTNLIVVVGDQARFVASAEGTQVLRVGDRAGRVLPAHLASGGRAVLATLDEDRVRALYGRAGSPVADVDALLRDLRRVRRRGFAVNDRKTETGVTAIGAAIPAPTAGGVAARAALSIALPTARYRRDRLPEWVARLTTTAERIAHELVDDQA</sequence>
<dbReference type="InterPro" id="IPR036390">
    <property type="entry name" value="WH_DNA-bd_sf"/>
</dbReference>
<gene>
    <name evidence="6" type="ORF">GCM10017577_32970</name>
</gene>
<reference evidence="6" key="1">
    <citation type="journal article" date="2014" name="Int. J. Syst. Evol. Microbiol.">
        <title>Complete genome sequence of Corynebacterium casei LMG S-19264T (=DSM 44701T), isolated from a smear-ripened cheese.</title>
        <authorList>
            <consortium name="US DOE Joint Genome Institute (JGI-PGF)"/>
            <person name="Walter F."/>
            <person name="Albersmeier A."/>
            <person name="Kalinowski J."/>
            <person name="Ruckert C."/>
        </authorList>
    </citation>
    <scope>NUCLEOTIDE SEQUENCE</scope>
    <source>
        <strain evidence="6">VKM Ac-1069</strain>
    </source>
</reference>
<evidence type="ECO:0000259" key="4">
    <source>
        <dbReference type="PROSITE" id="PS51077"/>
    </source>
</evidence>
<dbReference type="PROSITE" id="PS51077">
    <property type="entry name" value="HTH_ICLR"/>
    <property type="match status" value="1"/>
</dbReference>
<accession>A0A9W6L4Y0</accession>
<keyword evidence="2" id="KW-0238">DNA-binding</keyword>
<feature type="domain" description="IclR-ED" evidence="5">
    <location>
        <begin position="69"/>
        <end position="249"/>
    </location>
</feature>
<evidence type="ECO:0000313" key="6">
    <source>
        <dbReference type="EMBL" id="GLL12156.1"/>
    </source>
</evidence>
<dbReference type="GO" id="GO:0003700">
    <property type="term" value="F:DNA-binding transcription factor activity"/>
    <property type="evidence" value="ECO:0007669"/>
    <property type="project" value="TreeGrafter"/>
</dbReference>
<dbReference type="SMART" id="SM00346">
    <property type="entry name" value="HTH_ICLR"/>
    <property type="match status" value="1"/>
</dbReference>
<dbReference type="GO" id="GO:0003677">
    <property type="term" value="F:DNA binding"/>
    <property type="evidence" value="ECO:0007669"/>
    <property type="project" value="UniProtKB-KW"/>
</dbReference>
<reference evidence="6" key="2">
    <citation type="submission" date="2023-01" db="EMBL/GenBank/DDBJ databases">
        <authorList>
            <person name="Sun Q."/>
            <person name="Evtushenko L."/>
        </authorList>
    </citation>
    <scope>NUCLEOTIDE SEQUENCE</scope>
    <source>
        <strain evidence="6">VKM Ac-1069</strain>
    </source>
</reference>
<dbReference type="PANTHER" id="PTHR30136:SF24">
    <property type="entry name" value="HTH-TYPE TRANSCRIPTIONAL REPRESSOR ALLR"/>
    <property type="match status" value="1"/>
</dbReference>
<dbReference type="RefSeq" id="WP_037045862.1">
    <property type="nucleotide sequence ID" value="NZ_BAAAUZ010000020.1"/>
</dbReference>
<dbReference type="InterPro" id="IPR005471">
    <property type="entry name" value="Tscrpt_reg_IclR_N"/>
</dbReference>
<dbReference type="PANTHER" id="PTHR30136">
    <property type="entry name" value="HELIX-TURN-HELIX TRANSCRIPTIONAL REGULATOR, ICLR FAMILY"/>
    <property type="match status" value="1"/>
</dbReference>
<keyword evidence="1" id="KW-0805">Transcription regulation</keyword>
<dbReference type="InterPro" id="IPR014757">
    <property type="entry name" value="Tscrpt_reg_IclR_C"/>
</dbReference>
<dbReference type="Proteomes" id="UP001143463">
    <property type="component" value="Unassembled WGS sequence"/>
</dbReference>
<evidence type="ECO:0000256" key="3">
    <source>
        <dbReference type="ARBA" id="ARBA00023163"/>
    </source>
</evidence>
<dbReference type="InterPro" id="IPR029016">
    <property type="entry name" value="GAF-like_dom_sf"/>
</dbReference>
<dbReference type="AlphaFoldDB" id="A0A9W6L4Y0"/>
<comment type="caution">
    <text evidence="6">The sequence shown here is derived from an EMBL/GenBank/DDBJ whole genome shotgun (WGS) entry which is preliminary data.</text>
</comment>
<evidence type="ECO:0000313" key="7">
    <source>
        <dbReference type="Proteomes" id="UP001143463"/>
    </source>
</evidence>
<dbReference type="InterPro" id="IPR036388">
    <property type="entry name" value="WH-like_DNA-bd_sf"/>
</dbReference>
<evidence type="ECO:0000256" key="2">
    <source>
        <dbReference type="ARBA" id="ARBA00023125"/>
    </source>
</evidence>
<name>A0A9W6L4Y0_9PSEU</name>
<evidence type="ECO:0000259" key="5">
    <source>
        <dbReference type="PROSITE" id="PS51078"/>
    </source>
</evidence>
<dbReference type="PROSITE" id="PS51078">
    <property type="entry name" value="ICLR_ED"/>
    <property type="match status" value="1"/>
</dbReference>
<dbReference type="SUPFAM" id="SSF46785">
    <property type="entry name" value="Winged helix' DNA-binding domain"/>
    <property type="match status" value="1"/>
</dbReference>
<dbReference type="SUPFAM" id="SSF55781">
    <property type="entry name" value="GAF domain-like"/>
    <property type="match status" value="1"/>
</dbReference>
<dbReference type="EMBL" id="BSFQ01000012">
    <property type="protein sequence ID" value="GLL12156.1"/>
    <property type="molecule type" value="Genomic_DNA"/>
</dbReference>
<evidence type="ECO:0000256" key="1">
    <source>
        <dbReference type="ARBA" id="ARBA00023015"/>
    </source>
</evidence>
<feature type="domain" description="HTH iclR-type" evidence="4">
    <location>
        <begin position="9"/>
        <end position="69"/>
    </location>
</feature>
<protein>
    <submittedName>
        <fullName evidence="6">Transcriptional regulator</fullName>
    </submittedName>
</protein>
<dbReference type="Gene3D" id="1.10.10.10">
    <property type="entry name" value="Winged helix-like DNA-binding domain superfamily/Winged helix DNA-binding domain"/>
    <property type="match status" value="1"/>
</dbReference>
<dbReference type="Pfam" id="PF01614">
    <property type="entry name" value="IclR_C"/>
    <property type="match status" value="1"/>
</dbReference>
<proteinExistence type="predicted"/>
<keyword evidence="3" id="KW-0804">Transcription</keyword>
<dbReference type="GO" id="GO:0045892">
    <property type="term" value="P:negative regulation of DNA-templated transcription"/>
    <property type="evidence" value="ECO:0007669"/>
    <property type="project" value="TreeGrafter"/>
</dbReference>